<keyword evidence="4 6" id="KW-0975">Bacterial flagellum</keyword>
<evidence type="ECO:0000256" key="4">
    <source>
        <dbReference type="ARBA" id="ARBA00023143"/>
    </source>
</evidence>
<evidence type="ECO:0000313" key="9">
    <source>
        <dbReference type="Proteomes" id="UP000192923"/>
    </source>
</evidence>
<feature type="domain" description="Flagellar basal body rod protein N-terminal" evidence="7">
    <location>
        <begin position="16"/>
        <end position="40"/>
    </location>
</feature>
<dbReference type="GO" id="GO:0030694">
    <property type="term" value="C:bacterial-type flagellum basal body, rod"/>
    <property type="evidence" value="ECO:0007669"/>
    <property type="project" value="InterPro"/>
</dbReference>
<proteinExistence type="inferred from homology"/>
<comment type="subunit">
    <text evidence="6">The basal body constitutes a major portion of the flagellar organelle and consists of a number of rings mounted on a central rod.</text>
</comment>
<dbReference type="InterPro" id="IPR006300">
    <property type="entry name" value="FlgB"/>
</dbReference>
<dbReference type="PROSITE" id="PS00588">
    <property type="entry name" value="FLAGELLA_BB_ROD"/>
    <property type="match status" value="1"/>
</dbReference>
<organism evidence="8 9">
    <name type="scientific">Methylomagnum ishizawai</name>
    <dbReference type="NCBI Taxonomy" id="1760988"/>
    <lineage>
        <taxon>Bacteria</taxon>
        <taxon>Pseudomonadati</taxon>
        <taxon>Pseudomonadota</taxon>
        <taxon>Gammaproteobacteria</taxon>
        <taxon>Methylococcales</taxon>
        <taxon>Methylococcaceae</taxon>
        <taxon>Methylomagnum</taxon>
    </lineage>
</organism>
<protein>
    <recommendedName>
        <fullName evidence="3 6">Flagellar basal body rod protein FlgB</fullName>
    </recommendedName>
</protein>
<evidence type="ECO:0000256" key="6">
    <source>
        <dbReference type="PIRNR" id="PIRNR002889"/>
    </source>
</evidence>
<comment type="similarity">
    <text evidence="2 6">Belongs to the flagella basal body rod proteins family.</text>
</comment>
<dbReference type="InterPro" id="IPR019776">
    <property type="entry name" value="Flagellar_basal_body_rod_CS"/>
</dbReference>
<dbReference type="EMBL" id="FXAM01000001">
    <property type="protein sequence ID" value="SMF95796.1"/>
    <property type="molecule type" value="Genomic_DNA"/>
</dbReference>
<dbReference type="NCBIfam" id="TIGR01396">
    <property type="entry name" value="FlgB"/>
    <property type="match status" value="1"/>
</dbReference>
<keyword evidence="8" id="KW-0282">Flagellum</keyword>
<reference evidence="8 9" key="1">
    <citation type="submission" date="2016-12" db="EMBL/GenBank/DDBJ databases">
        <authorList>
            <person name="Song W.-J."/>
            <person name="Kurnit D.M."/>
        </authorList>
    </citation>
    <scope>NUCLEOTIDE SEQUENCE [LARGE SCALE GENOMIC DNA]</scope>
    <source>
        <strain evidence="8 9">175</strain>
    </source>
</reference>
<comment type="subcellular location">
    <subcellularLocation>
        <location evidence="1 6">Bacterial flagellum basal body</location>
    </subcellularLocation>
</comment>
<name>A0A1Y6CZQ3_9GAMM</name>
<keyword evidence="8" id="KW-0966">Cell projection</keyword>
<dbReference type="Proteomes" id="UP000192923">
    <property type="component" value="Unassembled WGS sequence"/>
</dbReference>
<accession>A0A1Y6CZQ3</accession>
<evidence type="ECO:0000256" key="1">
    <source>
        <dbReference type="ARBA" id="ARBA00004117"/>
    </source>
</evidence>
<keyword evidence="8" id="KW-0969">Cilium</keyword>
<dbReference type="PANTHER" id="PTHR30435:SF12">
    <property type="entry name" value="FLAGELLAR BASAL BODY ROD PROTEIN FLGB"/>
    <property type="match status" value="1"/>
</dbReference>
<dbReference type="Pfam" id="PF00460">
    <property type="entry name" value="Flg_bb_rod"/>
    <property type="match status" value="1"/>
</dbReference>
<dbReference type="InterPro" id="IPR001444">
    <property type="entry name" value="Flag_bb_rod_N"/>
</dbReference>
<dbReference type="RefSeq" id="WP_085214320.1">
    <property type="nucleotide sequence ID" value="NZ_FXAM01000001.1"/>
</dbReference>
<dbReference type="OrthoDB" id="9788334at2"/>
<dbReference type="GO" id="GO:0071978">
    <property type="term" value="P:bacterial-type flagellum-dependent swarming motility"/>
    <property type="evidence" value="ECO:0007669"/>
    <property type="project" value="TreeGrafter"/>
</dbReference>
<dbReference type="PANTHER" id="PTHR30435">
    <property type="entry name" value="FLAGELLAR PROTEIN"/>
    <property type="match status" value="1"/>
</dbReference>
<evidence type="ECO:0000256" key="2">
    <source>
        <dbReference type="ARBA" id="ARBA00009677"/>
    </source>
</evidence>
<evidence type="ECO:0000256" key="3">
    <source>
        <dbReference type="ARBA" id="ARBA00014376"/>
    </source>
</evidence>
<dbReference type="STRING" id="1760988.SAMN02949497_3171"/>
<evidence type="ECO:0000313" key="8">
    <source>
        <dbReference type="EMBL" id="SMF95796.1"/>
    </source>
</evidence>
<keyword evidence="9" id="KW-1185">Reference proteome</keyword>
<comment type="function">
    <text evidence="5 6">Structural component of flagellum, the bacterial motility apparatus. Part of the rod structure of flagellar basal body.</text>
</comment>
<gene>
    <name evidence="8" type="ORF">SAMN02949497_3171</name>
</gene>
<dbReference type="PIRSF" id="PIRSF002889">
    <property type="entry name" value="Rod_FlgB"/>
    <property type="match status" value="1"/>
</dbReference>
<sequence>MGSISFANALGIHPLALKLRDRRTELLASNLANVDTPHYKARDIDFRKVLKGVTDPDPALGLSLTHPAHIDIDPIPKEPPTLYRIPAQPSMDGNTVESEQEHVRFGENALQYEASLNFVGSDFAGLKTAIKGE</sequence>
<evidence type="ECO:0000259" key="7">
    <source>
        <dbReference type="Pfam" id="PF00460"/>
    </source>
</evidence>
<dbReference type="AlphaFoldDB" id="A0A1Y6CZQ3"/>
<evidence type="ECO:0000256" key="5">
    <source>
        <dbReference type="ARBA" id="ARBA00024934"/>
    </source>
</evidence>